<keyword evidence="1" id="KW-0472">Membrane</keyword>
<evidence type="ECO:0000256" key="1">
    <source>
        <dbReference type="SAM" id="Phobius"/>
    </source>
</evidence>
<organism evidence="2">
    <name type="scientific">Marivirga arenosa</name>
    <dbReference type="NCBI Taxonomy" id="3059076"/>
    <lineage>
        <taxon>Bacteria</taxon>
        <taxon>Pseudomonadati</taxon>
        <taxon>Bacteroidota</taxon>
        <taxon>Cytophagia</taxon>
        <taxon>Cytophagales</taxon>
        <taxon>Marivirgaceae</taxon>
        <taxon>Marivirga</taxon>
    </lineage>
</organism>
<gene>
    <name evidence="2" type="ORF">QYS47_01510</name>
</gene>
<dbReference type="Proteomes" id="UP001232019">
    <property type="component" value="Chromosome"/>
</dbReference>
<feature type="transmembrane region" description="Helical" evidence="1">
    <location>
        <begin position="28"/>
        <end position="46"/>
    </location>
</feature>
<dbReference type="RefSeq" id="WP_302126091.1">
    <property type="nucleotide sequence ID" value="NZ_CP129968.2"/>
</dbReference>
<sequence>MGYIIAWVILALLVGAIGSNRKIGFGMALLWSILLSPLVGLIITLFSESESKSKKIPNYKKHKELGAKAEYKNENEKAIDHYMDALYHLENDYKNKKISKTQNEKRLQHIEELKKKVSELKGE</sequence>
<dbReference type="KEGG" id="marp:QYS47_01510"/>
<protein>
    <submittedName>
        <fullName evidence="2">Uncharacterized protein</fullName>
    </submittedName>
</protein>
<keyword evidence="1" id="KW-0812">Transmembrane</keyword>
<reference evidence="2" key="1">
    <citation type="submission" date="2023-08" db="EMBL/GenBank/DDBJ databases">
        <title>Comparative genomics and taxonomic characterization of three novel marine species of genus Marivirga.</title>
        <authorList>
            <person name="Muhammad N."/>
            <person name="Kim S.-G."/>
        </authorList>
    </citation>
    <scope>NUCLEOTIDE SEQUENCE</scope>
    <source>
        <strain evidence="2">BKB1-2</strain>
    </source>
</reference>
<keyword evidence="1" id="KW-1133">Transmembrane helix</keyword>
<evidence type="ECO:0000313" key="2">
    <source>
        <dbReference type="EMBL" id="WKK81095.1"/>
    </source>
</evidence>
<accession>A0AA49GJ29</accession>
<dbReference type="AlphaFoldDB" id="A0AA49GJ29"/>
<proteinExistence type="predicted"/>
<dbReference type="EMBL" id="CP129968">
    <property type="protein sequence ID" value="WKK81095.1"/>
    <property type="molecule type" value="Genomic_DNA"/>
</dbReference>
<name>A0AA49GJ29_9BACT</name>